<dbReference type="AlphaFoldDB" id="A0A9Q0R2X6"/>
<dbReference type="Pfam" id="PF24300">
    <property type="entry name" value="KWL1"/>
    <property type="match status" value="1"/>
</dbReference>
<accession>A0A9Q0R2X6</accession>
<organism evidence="4 5">
    <name type="scientific">Protea cynaroides</name>
    <dbReference type="NCBI Taxonomy" id="273540"/>
    <lineage>
        <taxon>Eukaryota</taxon>
        <taxon>Viridiplantae</taxon>
        <taxon>Streptophyta</taxon>
        <taxon>Embryophyta</taxon>
        <taxon>Tracheophyta</taxon>
        <taxon>Spermatophyta</taxon>
        <taxon>Magnoliopsida</taxon>
        <taxon>Proteales</taxon>
        <taxon>Proteaceae</taxon>
        <taxon>Protea</taxon>
    </lineage>
</organism>
<keyword evidence="2" id="KW-0964">Secreted</keyword>
<dbReference type="PANTHER" id="PTHR33191:SF9">
    <property type="entry name" value="RIPENING-RELATED PROTEIN 2-RELATED"/>
    <property type="match status" value="1"/>
</dbReference>
<keyword evidence="3" id="KW-0732">Signal</keyword>
<evidence type="ECO:0000256" key="2">
    <source>
        <dbReference type="ARBA" id="ARBA00022525"/>
    </source>
</evidence>
<evidence type="ECO:0000313" key="5">
    <source>
        <dbReference type="Proteomes" id="UP001141806"/>
    </source>
</evidence>
<evidence type="ECO:0000313" key="4">
    <source>
        <dbReference type="EMBL" id="KAJ4981418.1"/>
    </source>
</evidence>
<dbReference type="Proteomes" id="UP001141806">
    <property type="component" value="Unassembled WGS sequence"/>
</dbReference>
<comment type="caution">
    <text evidence="4">The sequence shown here is derived from an EMBL/GenBank/DDBJ whole genome shotgun (WGS) entry which is preliminary data.</text>
</comment>
<dbReference type="PANTHER" id="PTHR33191">
    <property type="entry name" value="RIPENING-RELATED PROTEIN 2-RELATED"/>
    <property type="match status" value="1"/>
</dbReference>
<comment type="subcellular location">
    <subcellularLocation>
        <location evidence="1">Secreted</location>
    </subcellularLocation>
</comment>
<dbReference type="EMBL" id="JAMYWD010000001">
    <property type="protein sequence ID" value="KAJ4981418.1"/>
    <property type="molecule type" value="Genomic_DNA"/>
</dbReference>
<reference evidence="4" key="1">
    <citation type="journal article" date="2023" name="Plant J.">
        <title>The genome of the king protea, Protea cynaroides.</title>
        <authorList>
            <person name="Chang J."/>
            <person name="Duong T.A."/>
            <person name="Schoeman C."/>
            <person name="Ma X."/>
            <person name="Roodt D."/>
            <person name="Barker N."/>
            <person name="Li Z."/>
            <person name="Van de Peer Y."/>
            <person name="Mizrachi E."/>
        </authorList>
    </citation>
    <scope>NUCLEOTIDE SEQUENCE</scope>
    <source>
        <tissue evidence="4">Young leaves</tissue>
    </source>
</reference>
<sequence length="417" mass="44186">MRLRVYPKFALEIQSFVGFAVGVCGVAGDARGSAETCVAMLHAVSHEIEDGIKAHEQRVASHVGGRNYREKSLWVFDDIGDPEDGGLARARSRFSVEDLLTTMVFMADVLSSEGGTPEAMFDLLSDVPVIPCDDAMKMHISVLLGVRPDSCGVLVGAAIMSLVMADGSLTSVARFGSGSRGSNRREGEPTLGYLCQLCSDMIRHSAIIACALDTPQAVGEEDDEIKTLFDAGDLLSPMDISSNQIPRAMQWIVNEVAEGTCETLKDCDGQLICISGKCDDDPTVGTHVYSDASSIAGGCNSSGTLICGGKSYFTYDCSPPITSSMVAHLSPNDFSEASGSEESACDGKYHKNTELNVFVSTGCCDNEGDVEAPCANDIISGSDAVWEALGLNATDGVVEVTWTLADRVMSYVCILTS</sequence>
<evidence type="ECO:0000256" key="3">
    <source>
        <dbReference type="ARBA" id="ARBA00022729"/>
    </source>
</evidence>
<protein>
    <submittedName>
        <fullName evidence="4">Uncharacterized protein</fullName>
    </submittedName>
</protein>
<dbReference type="GO" id="GO:0005576">
    <property type="term" value="C:extracellular region"/>
    <property type="evidence" value="ECO:0007669"/>
    <property type="project" value="UniProtKB-SubCell"/>
</dbReference>
<gene>
    <name evidence="4" type="ORF">NE237_032255</name>
</gene>
<proteinExistence type="predicted"/>
<name>A0A9Q0R2X6_9MAGN</name>
<dbReference type="OrthoDB" id="406505at2759"/>
<keyword evidence="5" id="KW-1185">Reference proteome</keyword>
<evidence type="ECO:0000256" key="1">
    <source>
        <dbReference type="ARBA" id="ARBA00004613"/>
    </source>
</evidence>
<dbReference type="InterPro" id="IPR039271">
    <property type="entry name" value="Kiwellin-like"/>
</dbReference>